<dbReference type="EMBL" id="ML240906">
    <property type="protein sequence ID" value="TKS65592.1"/>
    <property type="molecule type" value="Genomic_DNA"/>
</dbReference>
<dbReference type="InterPro" id="IPR009048">
    <property type="entry name" value="A-macroglobulin_rcpt-bd"/>
</dbReference>
<proteinExistence type="predicted"/>
<dbReference type="Gene3D" id="2.60.40.690">
    <property type="entry name" value="Alpha-macroglobulin, receptor-binding domain"/>
    <property type="match status" value="1"/>
</dbReference>
<dbReference type="Proteomes" id="UP000298787">
    <property type="component" value="Unassembled WGS sequence"/>
</dbReference>
<gene>
    <name evidence="2" type="ORF">D9C73_028583</name>
</gene>
<dbReference type="SUPFAM" id="SSF49410">
    <property type="entry name" value="Alpha-macroglobulin receptor domain"/>
    <property type="match status" value="1"/>
</dbReference>
<organism evidence="2 3">
    <name type="scientific">Collichthys lucidus</name>
    <name type="common">Big head croaker</name>
    <name type="synonym">Sciaena lucida</name>
    <dbReference type="NCBI Taxonomy" id="240159"/>
    <lineage>
        <taxon>Eukaryota</taxon>
        <taxon>Metazoa</taxon>
        <taxon>Chordata</taxon>
        <taxon>Craniata</taxon>
        <taxon>Vertebrata</taxon>
        <taxon>Euteleostomi</taxon>
        <taxon>Actinopterygii</taxon>
        <taxon>Neopterygii</taxon>
        <taxon>Teleostei</taxon>
        <taxon>Neoteleostei</taxon>
        <taxon>Acanthomorphata</taxon>
        <taxon>Eupercaria</taxon>
        <taxon>Sciaenidae</taxon>
        <taxon>Collichthys</taxon>
    </lineage>
</organism>
<keyword evidence="3" id="KW-1185">Reference proteome</keyword>
<accession>A0A4V6ALV8</accession>
<sequence length="105" mass="11687">MTESSLTVMEIQLPSGVVPETEDLRQFRDIDEPLISHYELQGNTVVIQMETVPRDNFLSGGQVPRDNFLSGCQVPRDNFLSGCQVPRDNFLSGGQVPRDNFLSGC</sequence>
<name>A0A4V6ALV8_COLLU</name>
<dbReference type="SMART" id="SM01361">
    <property type="entry name" value="A2M_recep"/>
    <property type="match status" value="1"/>
</dbReference>
<dbReference type="GO" id="GO:0005576">
    <property type="term" value="C:extracellular region"/>
    <property type="evidence" value="ECO:0007669"/>
    <property type="project" value="InterPro"/>
</dbReference>
<evidence type="ECO:0000313" key="3">
    <source>
        <dbReference type="Proteomes" id="UP000298787"/>
    </source>
</evidence>
<dbReference type="STRING" id="240159.A0A4V6ALV8"/>
<evidence type="ECO:0000313" key="2">
    <source>
        <dbReference type="EMBL" id="TKS65592.1"/>
    </source>
</evidence>
<feature type="domain" description="Alpha-macroglobulin receptor-binding" evidence="1">
    <location>
        <begin position="4"/>
        <end position="72"/>
    </location>
</feature>
<dbReference type="Pfam" id="PF07677">
    <property type="entry name" value="A2M_recep"/>
    <property type="match status" value="1"/>
</dbReference>
<evidence type="ECO:0000259" key="1">
    <source>
        <dbReference type="SMART" id="SM01361"/>
    </source>
</evidence>
<dbReference type="InterPro" id="IPR036595">
    <property type="entry name" value="A-macroglobulin_rcpt-bd_sf"/>
</dbReference>
<protein>
    <submittedName>
        <fullName evidence="2">Complement C5 Hemolytic complement</fullName>
    </submittedName>
</protein>
<reference evidence="2 3" key="1">
    <citation type="submission" date="2019-01" db="EMBL/GenBank/DDBJ databases">
        <title>Genome Assembly of Collichthys lucidus.</title>
        <authorList>
            <person name="Cai M."/>
            <person name="Xiao S."/>
        </authorList>
    </citation>
    <scope>NUCLEOTIDE SEQUENCE [LARGE SCALE GENOMIC DNA]</scope>
    <source>
        <strain evidence="2">JT15FE1705JMU</strain>
        <tissue evidence="2">Muscle</tissue>
    </source>
</reference>
<dbReference type="AlphaFoldDB" id="A0A4V6ALV8"/>